<gene>
    <name evidence="1" type="ORF">DSO57_1030434</name>
</gene>
<accession>A0ACC2TZ45</accession>
<proteinExistence type="predicted"/>
<evidence type="ECO:0000313" key="2">
    <source>
        <dbReference type="Proteomes" id="UP001165960"/>
    </source>
</evidence>
<protein>
    <submittedName>
        <fullName evidence="1">Uncharacterized protein</fullName>
    </submittedName>
</protein>
<dbReference type="EMBL" id="QTSX02001629">
    <property type="protein sequence ID" value="KAJ9079933.1"/>
    <property type="molecule type" value="Genomic_DNA"/>
</dbReference>
<comment type="caution">
    <text evidence="1">The sequence shown here is derived from an EMBL/GenBank/DDBJ whole genome shotgun (WGS) entry which is preliminary data.</text>
</comment>
<dbReference type="Proteomes" id="UP001165960">
    <property type="component" value="Unassembled WGS sequence"/>
</dbReference>
<keyword evidence="2" id="KW-1185">Reference proteome</keyword>
<sequence>MEQVLNPGHNLMQATSPDNQGAGYPRFLGIETSQTWATNAFLDEDTSEDLKVIELIIGLRSTLVAKKDPPLDEDVDLKALFKIINQEQKGNTTLPKNPSH</sequence>
<evidence type="ECO:0000313" key="1">
    <source>
        <dbReference type="EMBL" id="KAJ9079933.1"/>
    </source>
</evidence>
<reference evidence="1" key="1">
    <citation type="submission" date="2022-04" db="EMBL/GenBank/DDBJ databases">
        <title>Genome of the entomopathogenic fungus Entomophthora muscae.</title>
        <authorList>
            <person name="Elya C."/>
            <person name="Lovett B.R."/>
            <person name="Lee E."/>
            <person name="Macias A.M."/>
            <person name="Hajek A.E."/>
            <person name="De Bivort B.L."/>
            <person name="Kasson M.T."/>
            <person name="De Fine Licht H.H."/>
            <person name="Stajich J.E."/>
        </authorList>
    </citation>
    <scope>NUCLEOTIDE SEQUENCE</scope>
    <source>
        <strain evidence="1">Berkeley</strain>
    </source>
</reference>
<organism evidence="1 2">
    <name type="scientific">Entomophthora muscae</name>
    <dbReference type="NCBI Taxonomy" id="34485"/>
    <lineage>
        <taxon>Eukaryota</taxon>
        <taxon>Fungi</taxon>
        <taxon>Fungi incertae sedis</taxon>
        <taxon>Zoopagomycota</taxon>
        <taxon>Entomophthoromycotina</taxon>
        <taxon>Entomophthoromycetes</taxon>
        <taxon>Entomophthorales</taxon>
        <taxon>Entomophthoraceae</taxon>
        <taxon>Entomophthora</taxon>
    </lineage>
</organism>
<name>A0ACC2TZ45_9FUNG</name>